<keyword evidence="2" id="KW-0328">Glycosyltransferase</keyword>
<dbReference type="PANTHER" id="PTHR43630">
    <property type="entry name" value="POLY-BETA-1,6-N-ACETYL-D-GLUCOSAMINE SYNTHASE"/>
    <property type="match status" value="1"/>
</dbReference>
<dbReference type="RefSeq" id="WP_146398130.1">
    <property type="nucleotide sequence ID" value="NZ_SJPJ01000001.1"/>
</dbReference>
<organism evidence="6 7">
    <name type="scientific">Novipirellula herctigrandis</name>
    <dbReference type="NCBI Taxonomy" id="2527986"/>
    <lineage>
        <taxon>Bacteria</taxon>
        <taxon>Pseudomonadati</taxon>
        <taxon>Planctomycetota</taxon>
        <taxon>Planctomycetia</taxon>
        <taxon>Pirellulales</taxon>
        <taxon>Pirellulaceae</taxon>
        <taxon>Novipirellula</taxon>
    </lineage>
</organism>
<dbReference type="GO" id="GO:0016757">
    <property type="term" value="F:glycosyltransferase activity"/>
    <property type="evidence" value="ECO:0007669"/>
    <property type="project" value="UniProtKB-KW"/>
</dbReference>
<keyword evidence="4" id="KW-0472">Membrane</keyword>
<keyword evidence="4" id="KW-0812">Transmembrane</keyword>
<evidence type="ECO:0000256" key="4">
    <source>
        <dbReference type="SAM" id="Phobius"/>
    </source>
</evidence>
<dbReference type="Proteomes" id="UP000315010">
    <property type="component" value="Unassembled WGS sequence"/>
</dbReference>
<keyword evidence="4" id="KW-1133">Transmembrane helix</keyword>
<evidence type="ECO:0000256" key="2">
    <source>
        <dbReference type="ARBA" id="ARBA00022676"/>
    </source>
</evidence>
<dbReference type="InterPro" id="IPR001173">
    <property type="entry name" value="Glyco_trans_2-like"/>
</dbReference>
<proteinExistence type="inferred from homology"/>
<dbReference type="InterPro" id="IPR029044">
    <property type="entry name" value="Nucleotide-diphossugar_trans"/>
</dbReference>
<comment type="similarity">
    <text evidence="1">Belongs to the glycosyltransferase 2 family.</text>
</comment>
<dbReference type="EMBL" id="SJPJ01000001">
    <property type="protein sequence ID" value="TWT81932.1"/>
    <property type="molecule type" value="Genomic_DNA"/>
</dbReference>
<evidence type="ECO:0000313" key="7">
    <source>
        <dbReference type="Proteomes" id="UP000315010"/>
    </source>
</evidence>
<dbReference type="Gene3D" id="3.90.550.10">
    <property type="entry name" value="Spore Coat Polysaccharide Biosynthesis Protein SpsA, Chain A"/>
    <property type="match status" value="1"/>
</dbReference>
<keyword evidence="3 6" id="KW-0808">Transferase</keyword>
<gene>
    <name evidence="6" type="ORF">CA13_33870</name>
</gene>
<dbReference type="OrthoDB" id="9811884at2"/>
<evidence type="ECO:0000259" key="5">
    <source>
        <dbReference type="Pfam" id="PF00535"/>
    </source>
</evidence>
<keyword evidence="7" id="KW-1185">Reference proteome</keyword>
<reference evidence="6 7" key="1">
    <citation type="submission" date="2019-02" db="EMBL/GenBank/DDBJ databases">
        <title>Deep-cultivation of Planctomycetes and their phenomic and genomic characterization uncovers novel biology.</title>
        <authorList>
            <person name="Wiegand S."/>
            <person name="Jogler M."/>
            <person name="Boedeker C."/>
            <person name="Pinto D."/>
            <person name="Vollmers J."/>
            <person name="Rivas-Marin E."/>
            <person name="Kohn T."/>
            <person name="Peeters S.H."/>
            <person name="Heuer A."/>
            <person name="Rast P."/>
            <person name="Oberbeckmann S."/>
            <person name="Bunk B."/>
            <person name="Jeske O."/>
            <person name="Meyerdierks A."/>
            <person name="Storesund J.E."/>
            <person name="Kallscheuer N."/>
            <person name="Luecker S."/>
            <person name="Lage O.M."/>
            <person name="Pohl T."/>
            <person name="Merkel B.J."/>
            <person name="Hornburger P."/>
            <person name="Mueller R.-W."/>
            <person name="Bruemmer F."/>
            <person name="Labrenz M."/>
            <person name="Spormann A.M."/>
            <person name="Op Den Camp H."/>
            <person name="Overmann J."/>
            <person name="Amann R."/>
            <person name="Jetten M.S.M."/>
            <person name="Mascher T."/>
            <person name="Medema M.H."/>
            <person name="Devos D.P."/>
            <person name="Kaster A.-K."/>
            <person name="Ovreas L."/>
            <person name="Rohde M."/>
            <person name="Galperin M.Y."/>
            <person name="Jogler C."/>
        </authorList>
    </citation>
    <scope>NUCLEOTIDE SEQUENCE [LARGE SCALE GENOMIC DNA]</scope>
    <source>
        <strain evidence="6 7">CA13</strain>
    </source>
</reference>
<feature type="domain" description="Glycosyltransferase 2-like" evidence="5">
    <location>
        <begin position="12"/>
        <end position="124"/>
    </location>
</feature>
<evidence type="ECO:0000256" key="3">
    <source>
        <dbReference type="ARBA" id="ARBA00022679"/>
    </source>
</evidence>
<protein>
    <submittedName>
        <fullName evidence="6">N-glycosyltransferase</fullName>
    </submittedName>
</protein>
<evidence type="ECO:0000313" key="6">
    <source>
        <dbReference type="EMBL" id="TWT81932.1"/>
    </source>
</evidence>
<accession>A0A5C5Z3G8</accession>
<feature type="transmembrane region" description="Helical" evidence="4">
    <location>
        <begin position="242"/>
        <end position="275"/>
    </location>
</feature>
<name>A0A5C5Z3G8_9BACT</name>
<evidence type="ECO:0000256" key="1">
    <source>
        <dbReference type="ARBA" id="ARBA00006739"/>
    </source>
</evidence>
<dbReference type="PANTHER" id="PTHR43630:SF1">
    <property type="entry name" value="POLY-BETA-1,6-N-ACETYL-D-GLUCOSAMINE SYNTHASE"/>
    <property type="match status" value="1"/>
</dbReference>
<dbReference type="Pfam" id="PF00535">
    <property type="entry name" value="Glycos_transf_2"/>
    <property type="match status" value="1"/>
</dbReference>
<dbReference type="SUPFAM" id="SSF53448">
    <property type="entry name" value="Nucleotide-diphospho-sugar transferases"/>
    <property type="match status" value="1"/>
</dbReference>
<sequence>MFNDIGVIAIGRNEGSRLRACLKSAMRDAKYVVYVDSGSTDDSVSMANQLGAEVVSLDMSKPFSAARGRNAGFQRLTQWVPQIKYAQFVDGDCEIAAGWLAYGRDVLESDPQKGAVCGRRRERHPEASVFNRICDIEWDTPIGETRACGGDAIIRCEALSSVGGYNDQVIAAEDDEVCVRMRQKGWTLHRLDQEMTLHDANMHTIGQWWKRAVRCGHGYAQGFAMHGASPERHFVKPLRSVLFWGGVLPFLAIVFCWPSHAISLLFLAAAYGILWLKTTRSVMRRGLPIKQSMVYATSCVFSKIPELLGASKYFWRRITRSNTQIIEYK</sequence>
<dbReference type="AlphaFoldDB" id="A0A5C5Z3G8"/>
<comment type="caution">
    <text evidence="6">The sequence shown here is derived from an EMBL/GenBank/DDBJ whole genome shotgun (WGS) entry which is preliminary data.</text>
</comment>